<keyword evidence="1" id="KW-0812">Transmembrane</keyword>
<keyword evidence="1" id="KW-0472">Membrane</keyword>
<comment type="caution">
    <text evidence="2">The sequence shown here is derived from an EMBL/GenBank/DDBJ whole genome shotgun (WGS) entry which is preliminary data.</text>
</comment>
<feature type="transmembrane region" description="Helical" evidence="1">
    <location>
        <begin position="21"/>
        <end position="42"/>
    </location>
</feature>
<evidence type="ECO:0000313" key="2">
    <source>
        <dbReference type="EMBL" id="EFK95308.1"/>
    </source>
</evidence>
<proteinExistence type="predicted"/>
<keyword evidence="1" id="KW-1133">Transmembrane helix</keyword>
<name>D9PMA8_9ZZZZ</name>
<sequence length="200" mass="20299">MASQILSLVSAHVIRRRHQTTLVRSLMPVVTTAVVLITVAVFPSLSTGATRVSMVGSQLTIEDTSGSAQGIQVVGGTAMTPMLMVNDTAAGAAMLAGDGCMVMLGGGVECLSPAGSLSLLVTLGAGDDTFDSRGIAAPVTVDAGAARIRSSPARALTCSRVATVATPHRREQATTCCNFETPARTRARTAGAGPIRSSST</sequence>
<gene>
    <name evidence="2" type="ORF">LDC_2686</name>
</gene>
<dbReference type="AlphaFoldDB" id="D9PMA8"/>
<reference evidence="2" key="2">
    <citation type="journal article" date="2011" name="Microb. Ecol.">
        <title>Taxonomic and Functional Metagenomic Profiling of the Microbial Community in the Anoxic Sediment of a Sub-saline Shallow Lake (Laguna de Carrizo, Central Spain).</title>
        <authorList>
            <person name="Ferrer M."/>
            <person name="Guazzaroni M.E."/>
            <person name="Richter M."/>
            <person name="Garcia-Salamanca A."/>
            <person name="Yarza P."/>
            <person name="Suarez-Suarez A."/>
            <person name="Solano J."/>
            <person name="Alcaide M."/>
            <person name="van Dillewijn P."/>
            <person name="Molina-Henares M.A."/>
            <person name="Lopez-Cortes N."/>
            <person name="Al-Ramahi Y."/>
            <person name="Guerrero C."/>
            <person name="Acosta A."/>
            <person name="de Eugenio L.I."/>
            <person name="Martinez V."/>
            <person name="Marques S."/>
            <person name="Rojo F."/>
            <person name="Santero E."/>
            <person name="Genilloud O."/>
            <person name="Perez-Perez J."/>
            <person name="Rossello-Mora R."/>
            <person name="Ramos J.L."/>
        </authorList>
    </citation>
    <scope>NUCLEOTIDE SEQUENCE</scope>
</reference>
<reference evidence="2" key="1">
    <citation type="submission" date="2010-07" db="EMBL/GenBank/DDBJ databases">
        <authorList>
            <consortium name="CONSOLIDER consortium CSD2007-00005"/>
            <person name="Guazzaroni M.-E."/>
            <person name="Richter M."/>
            <person name="Garcia-Salamanca A."/>
            <person name="Yarza P."/>
            <person name="Ferrer M."/>
        </authorList>
    </citation>
    <scope>NUCLEOTIDE SEQUENCE</scope>
</reference>
<protein>
    <submittedName>
        <fullName evidence="2">Uncharacterized protein</fullName>
    </submittedName>
</protein>
<organism evidence="2">
    <name type="scientific">sediment metagenome</name>
    <dbReference type="NCBI Taxonomy" id="749907"/>
    <lineage>
        <taxon>unclassified sequences</taxon>
        <taxon>metagenomes</taxon>
        <taxon>ecological metagenomes</taxon>
    </lineage>
</organism>
<dbReference type="EMBL" id="ADZX01000812">
    <property type="protein sequence ID" value="EFK95308.1"/>
    <property type="molecule type" value="Genomic_DNA"/>
</dbReference>
<accession>D9PMA8</accession>
<evidence type="ECO:0000256" key="1">
    <source>
        <dbReference type="SAM" id="Phobius"/>
    </source>
</evidence>